<gene>
    <name evidence="3" type="ORF">BDV95DRAFT_606791</name>
</gene>
<keyword evidence="4" id="KW-1185">Reference proteome</keyword>
<accession>A0A7C8M844</accession>
<dbReference type="InterPro" id="IPR010730">
    <property type="entry name" value="HET"/>
</dbReference>
<sequence>MLASRKRRRSDGLADQATRVETPDVIANTAQVAPSNPSSPSTTPEDPPLQKLWTCRLCPSLDDGVPRWIRLNDLRASSESRACYGCDLLVALFARANVNQGEQINLVKKKGEKLKAKYESNNIWWEIFNSQERSCPWRAIEKSSLAFSTTRVEDSATRILSWLAECRSMHKPCNAAHSEPQQLPTRVLEILDEDTVQLHTSDAGEKAHYICLSHCWGKDPSKQIRTTTSNLLAHQTGITSGNLPPTFQHAVSLTFRLGIKYLWIDSLCIIQDSADDWRHEGSKMASIYSRSYLCIAASQSPNAQGGLYMTPSPWCLPHEYKLSEALGNVAGSIHARERVDHNSFKWGDMPLLRRSWFFQERALSPRVVHFGNNELYWECTATQACECSGRWPEATFGLNGTTMTHRILPTKINGSLNSDGNHLSMARNWHAMVMEYSKMELSFDKDIFPALQGVASFVMQTHRHCSYYAGLWKDNILYDLLWRRPGSTFRPETYRAPTWSWASVVGRVSWETQNETLKPRAHVLSVSTTPIGLDPLGEIASGSLRITGSGIPGRLLADGLAYHTPFEARILRRLWYPDHTSATLDVLVMSMATMECLEENFTYHFCLVFRRTDKEKDIAQYERVGICIERLAVAVDEMDWGEEMTITVV</sequence>
<feature type="compositionally biased region" description="Low complexity" evidence="1">
    <location>
        <begin position="34"/>
        <end position="44"/>
    </location>
</feature>
<proteinExistence type="predicted"/>
<evidence type="ECO:0000313" key="4">
    <source>
        <dbReference type="Proteomes" id="UP000481861"/>
    </source>
</evidence>
<evidence type="ECO:0000256" key="1">
    <source>
        <dbReference type="SAM" id="MobiDB-lite"/>
    </source>
</evidence>
<evidence type="ECO:0000313" key="3">
    <source>
        <dbReference type="EMBL" id="KAF2871356.1"/>
    </source>
</evidence>
<feature type="region of interest" description="Disordered" evidence="1">
    <location>
        <begin position="1"/>
        <end position="48"/>
    </location>
</feature>
<dbReference type="PANTHER" id="PTHR33112:SF9">
    <property type="entry name" value="HETEROKARYON INCOMPATIBILITY DOMAIN-CONTAINING PROTEIN"/>
    <property type="match status" value="1"/>
</dbReference>
<dbReference type="EMBL" id="JAADJZ010000011">
    <property type="protein sequence ID" value="KAF2871356.1"/>
    <property type="molecule type" value="Genomic_DNA"/>
</dbReference>
<dbReference type="Proteomes" id="UP000481861">
    <property type="component" value="Unassembled WGS sequence"/>
</dbReference>
<feature type="domain" description="Heterokaryon incompatibility" evidence="2">
    <location>
        <begin position="209"/>
        <end position="360"/>
    </location>
</feature>
<protein>
    <submittedName>
        <fullName evidence="3">Heterokaryon incompatibility protein-domain-containing protein</fullName>
    </submittedName>
</protein>
<dbReference type="AlphaFoldDB" id="A0A7C8M844"/>
<evidence type="ECO:0000259" key="2">
    <source>
        <dbReference type="Pfam" id="PF06985"/>
    </source>
</evidence>
<reference evidence="3 4" key="1">
    <citation type="submission" date="2020-01" db="EMBL/GenBank/DDBJ databases">
        <authorList>
            <consortium name="DOE Joint Genome Institute"/>
            <person name="Haridas S."/>
            <person name="Albert R."/>
            <person name="Binder M."/>
            <person name="Bloem J."/>
            <person name="Labutti K."/>
            <person name="Salamov A."/>
            <person name="Andreopoulos B."/>
            <person name="Baker S.E."/>
            <person name="Barry K."/>
            <person name="Bills G."/>
            <person name="Bluhm B.H."/>
            <person name="Cannon C."/>
            <person name="Castanera R."/>
            <person name="Culley D.E."/>
            <person name="Daum C."/>
            <person name="Ezra D."/>
            <person name="Gonzalez J.B."/>
            <person name="Henrissat B."/>
            <person name="Kuo A."/>
            <person name="Liang C."/>
            <person name="Lipzen A."/>
            <person name="Lutzoni F."/>
            <person name="Magnuson J."/>
            <person name="Mondo S."/>
            <person name="Nolan M."/>
            <person name="Ohm R."/>
            <person name="Pangilinan J."/>
            <person name="Park H.-J.H."/>
            <person name="Ramirez L."/>
            <person name="Alfaro M."/>
            <person name="Sun H."/>
            <person name="Tritt A."/>
            <person name="Yoshinaga Y."/>
            <person name="Zwiers L.-H.L."/>
            <person name="Turgeon B.G."/>
            <person name="Goodwin S.B."/>
            <person name="Spatafora J.W."/>
            <person name="Crous P.W."/>
            <person name="Grigoriev I.V."/>
        </authorList>
    </citation>
    <scope>NUCLEOTIDE SEQUENCE [LARGE SCALE GENOMIC DNA]</scope>
    <source>
        <strain evidence="3 4">CBS 611.86</strain>
    </source>
</reference>
<dbReference type="PANTHER" id="PTHR33112">
    <property type="entry name" value="DOMAIN PROTEIN, PUTATIVE-RELATED"/>
    <property type="match status" value="1"/>
</dbReference>
<dbReference type="OrthoDB" id="5362512at2759"/>
<name>A0A7C8M844_9PLEO</name>
<dbReference type="Pfam" id="PF06985">
    <property type="entry name" value="HET"/>
    <property type="match status" value="1"/>
</dbReference>
<comment type="caution">
    <text evidence="3">The sequence shown here is derived from an EMBL/GenBank/DDBJ whole genome shotgun (WGS) entry which is preliminary data.</text>
</comment>
<organism evidence="3 4">
    <name type="scientific">Massariosphaeria phaeospora</name>
    <dbReference type="NCBI Taxonomy" id="100035"/>
    <lineage>
        <taxon>Eukaryota</taxon>
        <taxon>Fungi</taxon>
        <taxon>Dikarya</taxon>
        <taxon>Ascomycota</taxon>
        <taxon>Pezizomycotina</taxon>
        <taxon>Dothideomycetes</taxon>
        <taxon>Pleosporomycetidae</taxon>
        <taxon>Pleosporales</taxon>
        <taxon>Pleosporales incertae sedis</taxon>
        <taxon>Massariosphaeria</taxon>
    </lineage>
</organism>